<evidence type="ECO:0000259" key="1">
    <source>
        <dbReference type="Pfam" id="PF13023"/>
    </source>
</evidence>
<organism evidence="2 3">
    <name type="scientific">Desulfohalobium retbaense (strain ATCC 49708 / DSM 5692 / JCM 16813 / HR100)</name>
    <dbReference type="NCBI Taxonomy" id="485915"/>
    <lineage>
        <taxon>Bacteria</taxon>
        <taxon>Pseudomonadati</taxon>
        <taxon>Thermodesulfobacteriota</taxon>
        <taxon>Desulfovibrionia</taxon>
        <taxon>Desulfovibrionales</taxon>
        <taxon>Desulfohalobiaceae</taxon>
        <taxon>Desulfohalobium</taxon>
    </lineage>
</organism>
<dbReference type="EMBL" id="CP001734">
    <property type="protein sequence ID" value="ACV68028.1"/>
    <property type="molecule type" value="Genomic_DNA"/>
</dbReference>
<sequence length="413" mass="47496">MTSIRKGLLQLVFSGSYMKRWNDKLRPMELWEVDKQAHKMIVAWLLFLCNTRSMSEAQRTEVGNGIIEGGLFEYFYRLVITDIKPPVFYQIKANPEHYEQLTKWVLSQLHPRVRPLGGAFWERLEAYFLLPSEHTLAEDILEAAHMWASSWEFQLIKGVNPWDDELEAIEANFAEKLEAKSHLHGVSEITAGPHSALGRLAHLCGQLRFQKRWSQIPRIPETSVLGHMFIVASYAFCMNLVLETGQRRRMNTFFSGLFHDLPELLTRDIISPVKRSVQPIGEMIKEYEEQELTRRVLSPLQSGGHSDVAQTLSYYLGLEAGSEFADTVRENGVVRRVEWDNFASQWDRDELDPKDGRVVKVCDHLAAFIEAYTSTRNGINTDQLQQALWRLRSQYSQVSLGELHIGALLADFD</sequence>
<evidence type="ECO:0000313" key="2">
    <source>
        <dbReference type="EMBL" id="ACV68028.1"/>
    </source>
</evidence>
<dbReference type="eggNOG" id="COG1896">
    <property type="taxonomic scope" value="Bacteria"/>
</dbReference>
<keyword evidence="3" id="KW-1185">Reference proteome</keyword>
<name>C8X0T1_DESRD</name>
<accession>C8X0T1</accession>
<dbReference type="KEGG" id="drt:Dret_0736"/>
<reference evidence="2 3" key="2">
    <citation type="journal article" date="2010" name="Stand. Genomic Sci.">
        <title>Complete genome sequence of Desulfohalobium retbaense type strain (HR(100)).</title>
        <authorList>
            <person name="Spring S."/>
            <person name="Nolan M."/>
            <person name="Lapidus A."/>
            <person name="Glavina Del Rio T."/>
            <person name="Copeland A."/>
            <person name="Tice H."/>
            <person name="Cheng J.F."/>
            <person name="Lucas S."/>
            <person name="Land M."/>
            <person name="Chen F."/>
            <person name="Bruce D."/>
            <person name="Goodwin L."/>
            <person name="Pitluck S."/>
            <person name="Ivanova N."/>
            <person name="Mavromatis K."/>
            <person name="Mikhailova N."/>
            <person name="Pati A."/>
            <person name="Chen A."/>
            <person name="Palaniappan K."/>
            <person name="Hauser L."/>
            <person name="Chang Y.J."/>
            <person name="Jeffries C.D."/>
            <person name="Munk C."/>
            <person name="Kiss H."/>
            <person name="Chain P."/>
            <person name="Han C."/>
            <person name="Brettin T."/>
            <person name="Detter J.C."/>
            <person name="Schuler E."/>
            <person name="Goker M."/>
            <person name="Rohde M."/>
            <person name="Bristow J."/>
            <person name="Eisen J.A."/>
            <person name="Markowitz V."/>
            <person name="Hugenholtz P."/>
            <person name="Kyrpides N.C."/>
            <person name="Klenk H.P."/>
        </authorList>
    </citation>
    <scope>NUCLEOTIDE SEQUENCE [LARGE SCALE GENOMIC DNA]</scope>
    <source>
        <strain evidence="2 3">DSM 5692</strain>
    </source>
</reference>
<dbReference type="Proteomes" id="UP000001052">
    <property type="component" value="Chromosome"/>
</dbReference>
<dbReference type="InterPro" id="IPR006674">
    <property type="entry name" value="HD_domain"/>
</dbReference>
<dbReference type="Gene3D" id="1.10.3210.10">
    <property type="entry name" value="Hypothetical protein af1432"/>
    <property type="match status" value="2"/>
</dbReference>
<feature type="domain" description="HD" evidence="1">
    <location>
        <begin position="204"/>
        <end position="387"/>
    </location>
</feature>
<dbReference type="AlphaFoldDB" id="C8X0T1"/>
<dbReference type="Pfam" id="PF13023">
    <property type="entry name" value="HD_3"/>
    <property type="match status" value="1"/>
</dbReference>
<dbReference type="STRING" id="485915.Dret_0736"/>
<protein>
    <recommendedName>
        <fullName evidence="1">HD domain-containing protein</fullName>
    </recommendedName>
</protein>
<dbReference type="HOGENOM" id="CLU_672030_0_0_7"/>
<evidence type="ECO:0000313" key="3">
    <source>
        <dbReference type="Proteomes" id="UP000001052"/>
    </source>
</evidence>
<dbReference type="OrthoDB" id="48898at2"/>
<reference evidence="3" key="1">
    <citation type="submission" date="2009-09" db="EMBL/GenBank/DDBJ databases">
        <title>The complete chromosome of Desulfohalobium retbaense DSM 5692.</title>
        <authorList>
            <consortium name="US DOE Joint Genome Institute (JGI-PGF)"/>
            <person name="Lucas S."/>
            <person name="Copeland A."/>
            <person name="Lapidus A."/>
            <person name="Glavina del Rio T."/>
            <person name="Dalin E."/>
            <person name="Tice H."/>
            <person name="Bruce D."/>
            <person name="Goodwin L."/>
            <person name="Pitluck S."/>
            <person name="Kyrpides N."/>
            <person name="Mavromatis K."/>
            <person name="Ivanova N."/>
            <person name="Mikhailova N."/>
            <person name="Munk A.C."/>
            <person name="Brettin T."/>
            <person name="Detter J.C."/>
            <person name="Han C."/>
            <person name="Tapia R."/>
            <person name="Larimer F."/>
            <person name="Land M."/>
            <person name="Hauser L."/>
            <person name="Markowitz V."/>
            <person name="Cheng J.-F."/>
            <person name="Hugenholtz P."/>
            <person name="Woyke T."/>
            <person name="Wu D."/>
            <person name="Spring S."/>
            <person name="Klenk H.-P."/>
            <person name="Eisen J.A."/>
        </authorList>
    </citation>
    <scope>NUCLEOTIDE SEQUENCE [LARGE SCALE GENOMIC DNA]</scope>
    <source>
        <strain evidence="3">DSM 5692</strain>
    </source>
</reference>
<dbReference type="SUPFAM" id="SSF109604">
    <property type="entry name" value="HD-domain/PDEase-like"/>
    <property type="match status" value="1"/>
</dbReference>
<gene>
    <name evidence="2" type="ordered locus">Dret_0736</name>
</gene>
<dbReference type="RefSeq" id="WP_015751186.1">
    <property type="nucleotide sequence ID" value="NC_013223.1"/>
</dbReference>
<proteinExistence type="predicted"/>